<evidence type="ECO:0000313" key="4">
    <source>
        <dbReference type="Proteomes" id="UP000005408"/>
    </source>
</evidence>
<dbReference type="InterPro" id="IPR008197">
    <property type="entry name" value="WAP_dom"/>
</dbReference>
<evidence type="ECO:0000256" key="1">
    <source>
        <dbReference type="SAM" id="SignalP"/>
    </source>
</evidence>
<proteinExistence type="predicted"/>
<dbReference type="Pfam" id="PF00095">
    <property type="entry name" value="WAP"/>
    <property type="match status" value="1"/>
</dbReference>
<dbReference type="SMART" id="SM00217">
    <property type="entry name" value="WAP"/>
    <property type="match status" value="1"/>
</dbReference>
<keyword evidence="1" id="KW-0732">Signal</keyword>
<evidence type="ECO:0000259" key="2">
    <source>
        <dbReference type="PROSITE" id="PS51390"/>
    </source>
</evidence>
<dbReference type="InterPro" id="IPR036645">
    <property type="entry name" value="Elafin-like_sf"/>
</dbReference>
<sequence>MIRLLIFTIVLTAVVSQRFKKIYTPTRDLRFRKLATYRALNQLPFAGLQSTRRQTDFRFDKVGECPRYTNRRSCVNEFFFTFCTSDYDCSGQQKCCLYGCGRERRCTEAVNVPNGCMYRGEKYPEMSTFPAPDGCNKCRCEGGQVTCSKTKCVECIYEGIPYSSQYMFKAKDGCNLCRCLPNGGVQCTKEVCNKQEEEEPSRCTEPRKRGYCRDSITRLKAKKE</sequence>
<dbReference type="EnsemblMetazoa" id="G7886.2">
    <property type="protein sequence ID" value="G7886.2:cds"/>
    <property type="gene ID" value="G7886"/>
</dbReference>
<dbReference type="GO" id="GO:0030414">
    <property type="term" value="F:peptidase inhibitor activity"/>
    <property type="evidence" value="ECO:0007669"/>
    <property type="project" value="InterPro"/>
</dbReference>
<feature type="signal peptide" evidence="1">
    <location>
        <begin position="1"/>
        <end position="16"/>
    </location>
</feature>
<feature type="chain" id="PRO_5036484194" description="WAP domain-containing protein" evidence="1">
    <location>
        <begin position="17"/>
        <end position="224"/>
    </location>
</feature>
<dbReference type="GO" id="GO:0005576">
    <property type="term" value="C:extracellular region"/>
    <property type="evidence" value="ECO:0007669"/>
    <property type="project" value="InterPro"/>
</dbReference>
<dbReference type="PROSITE" id="PS51390">
    <property type="entry name" value="WAP"/>
    <property type="match status" value="1"/>
</dbReference>
<protein>
    <recommendedName>
        <fullName evidence="2">WAP domain-containing protein</fullName>
    </recommendedName>
</protein>
<keyword evidence="4" id="KW-1185">Reference proteome</keyword>
<evidence type="ECO:0000313" key="3">
    <source>
        <dbReference type="EnsemblMetazoa" id="G7886.2:cds"/>
    </source>
</evidence>
<reference evidence="3" key="1">
    <citation type="submission" date="2022-08" db="UniProtKB">
        <authorList>
            <consortium name="EnsemblMetazoa"/>
        </authorList>
    </citation>
    <scope>IDENTIFICATION</scope>
    <source>
        <strain evidence="3">05x7-T-G4-1.051#20</strain>
    </source>
</reference>
<dbReference type="Gene3D" id="2.10.70.10">
    <property type="entry name" value="Complement Module, domain 1"/>
    <property type="match status" value="1"/>
</dbReference>
<feature type="domain" description="WAP" evidence="2">
    <location>
        <begin position="58"/>
        <end position="110"/>
    </location>
</feature>
<dbReference type="Proteomes" id="UP000005408">
    <property type="component" value="Unassembled WGS sequence"/>
</dbReference>
<dbReference type="SUPFAM" id="SSF57256">
    <property type="entry name" value="Elafin-like"/>
    <property type="match status" value="1"/>
</dbReference>
<name>A0A8W8NVT5_MAGGI</name>
<dbReference type="Gene3D" id="4.10.75.10">
    <property type="entry name" value="Elafin-like"/>
    <property type="match status" value="1"/>
</dbReference>
<accession>A0A8W8NVT5</accession>
<dbReference type="SUPFAM" id="SSF57603">
    <property type="entry name" value="FnI-like domain"/>
    <property type="match status" value="1"/>
</dbReference>
<dbReference type="AlphaFoldDB" id="A0A8W8NVT5"/>
<organism evidence="3 4">
    <name type="scientific">Magallana gigas</name>
    <name type="common">Pacific oyster</name>
    <name type="synonym">Crassostrea gigas</name>
    <dbReference type="NCBI Taxonomy" id="29159"/>
    <lineage>
        <taxon>Eukaryota</taxon>
        <taxon>Metazoa</taxon>
        <taxon>Spiralia</taxon>
        <taxon>Lophotrochozoa</taxon>
        <taxon>Mollusca</taxon>
        <taxon>Bivalvia</taxon>
        <taxon>Autobranchia</taxon>
        <taxon>Pteriomorphia</taxon>
        <taxon>Ostreida</taxon>
        <taxon>Ostreoidea</taxon>
        <taxon>Ostreidae</taxon>
        <taxon>Magallana</taxon>
    </lineage>
</organism>